<dbReference type="Proteomes" id="UP000011566">
    <property type="component" value="Unassembled WGS sequence"/>
</dbReference>
<gene>
    <name evidence="3" type="ORF">C447_07163</name>
</gene>
<dbReference type="EMBL" id="AOMB01000020">
    <property type="protein sequence ID" value="EMA39277.1"/>
    <property type="molecule type" value="Genomic_DNA"/>
</dbReference>
<dbReference type="PATRIC" id="fig|1132509.6.peg.1623"/>
<sequence>MQTDESKHATTGFEYASGFAPRTTNRFMNVIVVGGGLAGLVAARHLAAGGLDVELIERHDTAGGRVRSRIVDGYTLDRGFQVLFTAYPGVRRELDLASLDLRSFTPGATLARPGSTRPLADPRRDPRSLPATAAAPDATLGDKLRVVRLWRALADRRESEAFAGPDRSVADYLDERGFSERFVESFFAPFYGGITLDRDLSTSAAVFEYTFRMLAAGDIAVPVNGMGAVTAQLADGARAAGAQLTLGTTVESVEPTDDDATVELGTETREADAVVVATDPPTARDLTGVESIPTDARGCVTQYLSYPSDQRLPTGGKLLLNAAGDEPNHVAPLSNVAPEYAPSGRDLLSATFLGTRDESDDALANRVRRALASWYPDRRFDLSPVATDRIEFAQFAQPPGFYRGLPAADAPEGPVFLAGDYTNWSSIHGAIGSGRTAARTVLDSA</sequence>
<protein>
    <submittedName>
        <fullName evidence="3">Amine oxidase</fullName>
    </submittedName>
</protein>
<dbReference type="PRINTS" id="PR00420">
    <property type="entry name" value="RNGMNOXGNASE"/>
</dbReference>
<evidence type="ECO:0000259" key="2">
    <source>
        <dbReference type="Pfam" id="PF01593"/>
    </source>
</evidence>
<feature type="region of interest" description="Disordered" evidence="1">
    <location>
        <begin position="111"/>
        <end position="134"/>
    </location>
</feature>
<comment type="caution">
    <text evidence="3">The sequence shown here is derived from an EMBL/GenBank/DDBJ whole genome shotgun (WGS) entry which is preliminary data.</text>
</comment>
<dbReference type="SUPFAM" id="SSF51905">
    <property type="entry name" value="FAD/NAD(P)-binding domain"/>
    <property type="match status" value="1"/>
</dbReference>
<dbReference type="eggNOG" id="arCOG01523">
    <property type="taxonomic scope" value="Archaea"/>
</dbReference>
<dbReference type="Gene3D" id="3.50.50.60">
    <property type="entry name" value="FAD/NAD(P)-binding domain"/>
    <property type="match status" value="1"/>
</dbReference>
<organism evidence="3 4">
    <name type="scientific">Halococcus hamelinensis 100A6</name>
    <dbReference type="NCBI Taxonomy" id="1132509"/>
    <lineage>
        <taxon>Archaea</taxon>
        <taxon>Methanobacteriati</taxon>
        <taxon>Methanobacteriota</taxon>
        <taxon>Stenosarchaea group</taxon>
        <taxon>Halobacteria</taxon>
        <taxon>Halobacteriales</taxon>
        <taxon>Halococcaceae</taxon>
        <taxon>Halococcus</taxon>
    </lineage>
</organism>
<dbReference type="GO" id="GO:0016491">
    <property type="term" value="F:oxidoreductase activity"/>
    <property type="evidence" value="ECO:0007669"/>
    <property type="project" value="InterPro"/>
</dbReference>
<evidence type="ECO:0000313" key="4">
    <source>
        <dbReference type="Proteomes" id="UP000011566"/>
    </source>
</evidence>
<dbReference type="InterPro" id="IPR002937">
    <property type="entry name" value="Amino_oxidase"/>
</dbReference>
<keyword evidence="4" id="KW-1185">Reference proteome</keyword>
<evidence type="ECO:0000256" key="1">
    <source>
        <dbReference type="SAM" id="MobiDB-lite"/>
    </source>
</evidence>
<dbReference type="InterPro" id="IPR036188">
    <property type="entry name" value="FAD/NAD-bd_sf"/>
</dbReference>
<name>M0M0D5_9EURY</name>
<proteinExistence type="predicted"/>
<accession>M0M0D5</accession>
<dbReference type="AlphaFoldDB" id="M0M0D5"/>
<feature type="domain" description="Amine oxidase" evidence="2">
    <location>
        <begin position="37"/>
        <end position="442"/>
    </location>
</feature>
<dbReference type="PANTHER" id="PTHR42841">
    <property type="entry name" value="AMINE OXIDASE"/>
    <property type="match status" value="1"/>
</dbReference>
<dbReference type="Pfam" id="PF01593">
    <property type="entry name" value="Amino_oxidase"/>
    <property type="match status" value="1"/>
</dbReference>
<reference evidence="3 4" key="1">
    <citation type="journal article" date="2014" name="PLoS Genet.">
        <title>Phylogenetically driven sequencing of extremely halophilic archaea reveals strategies for static and dynamic osmo-response.</title>
        <authorList>
            <person name="Becker E.A."/>
            <person name="Seitzer P.M."/>
            <person name="Tritt A."/>
            <person name="Larsen D."/>
            <person name="Krusor M."/>
            <person name="Yao A.I."/>
            <person name="Wu D."/>
            <person name="Madern D."/>
            <person name="Eisen J.A."/>
            <person name="Darling A.E."/>
            <person name="Facciotti M.T."/>
        </authorList>
    </citation>
    <scope>NUCLEOTIDE SEQUENCE [LARGE SCALE GENOMIC DNA]</scope>
    <source>
        <strain evidence="3 4">100A6</strain>
    </source>
</reference>
<evidence type="ECO:0000313" key="3">
    <source>
        <dbReference type="EMBL" id="EMA39277.1"/>
    </source>
</evidence>